<comment type="caution">
    <text evidence="2">The sequence shown here is derived from an EMBL/GenBank/DDBJ whole genome shotgun (WGS) entry which is preliminary data.</text>
</comment>
<dbReference type="AlphaFoldDB" id="A0A4R4A5L2"/>
<accession>A0A4R4A5L2</accession>
<feature type="transmembrane region" description="Helical" evidence="1">
    <location>
        <begin position="21"/>
        <end position="54"/>
    </location>
</feature>
<keyword evidence="1" id="KW-0472">Membrane</keyword>
<feature type="transmembrane region" description="Helical" evidence="1">
    <location>
        <begin position="721"/>
        <end position="743"/>
    </location>
</feature>
<feature type="transmembrane region" description="Helical" evidence="1">
    <location>
        <begin position="269"/>
        <end position="286"/>
    </location>
</feature>
<proteinExistence type="predicted"/>
<feature type="transmembrane region" description="Helical" evidence="1">
    <location>
        <begin position="686"/>
        <end position="709"/>
    </location>
</feature>
<feature type="transmembrane region" description="Helical" evidence="1">
    <location>
        <begin position="435"/>
        <end position="455"/>
    </location>
</feature>
<protein>
    <submittedName>
        <fullName evidence="2">Uncharacterized protein</fullName>
    </submittedName>
</protein>
<feature type="transmembrane region" description="Helical" evidence="1">
    <location>
        <begin position="186"/>
        <end position="203"/>
    </location>
</feature>
<name>A0A4R4A5L2_MARGR</name>
<feature type="transmembrane region" description="Helical" evidence="1">
    <location>
        <begin position="153"/>
        <end position="174"/>
    </location>
</feature>
<feature type="transmembrane region" description="Helical" evidence="1">
    <location>
        <begin position="404"/>
        <end position="423"/>
    </location>
</feature>
<dbReference type="PANTHER" id="PTHR37422:SF13">
    <property type="entry name" value="LIPOPOLYSACCHARIDE BIOSYNTHESIS PROTEIN PA4999-RELATED"/>
    <property type="match status" value="1"/>
</dbReference>
<feature type="transmembrane region" description="Helical" evidence="1">
    <location>
        <begin position="292"/>
        <end position="310"/>
    </location>
</feature>
<dbReference type="EMBL" id="SMDC01000016">
    <property type="protein sequence ID" value="TCW33186.1"/>
    <property type="molecule type" value="Genomic_DNA"/>
</dbReference>
<gene>
    <name evidence="2" type="ORF">EDC29_11624</name>
</gene>
<evidence type="ECO:0000313" key="2">
    <source>
        <dbReference type="EMBL" id="TCW33186.1"/>
    </source>
</evidence>
<dbReference type="RefSeq" id="WP_132230603.1">
    <property type="nucleotide sequence ID" value="NZ_NRRH01000021.1"/>
</dbReference>
<keyword evidence="1" id="KW-1133">Transmembrane helix</keyword>
<dbReference type="PANTHER" id="PTHR37422">
    <property type="entry name" value="TEICHURONIC ACID BIOSYNTHESIS PROTEIN TUAE"/>
    <property type="match status" value="1"/>
</dbReference>
<dbReference type="Proteomes" id="UP000295247">
    <property type="component" value="Unassembled WGS sequence"/>
</dbReference>
<evidence type="ECO:0000256" key="1">
    <source>
        <dbReference type="SAM" id="Phobius"/>
    </source>
</evidence>
<feature type="transmembrane region" description="Helical" evidence="1">
    <location>
        <begin position="78"/>
        <end position="100"/>
    </location>
</feature>
<feature type="transmembrane region" description="Helical" evidence="1">
    <location>
        <begin position="112"/>
        <end position="133"/>
    </location>
</feature>
<sequence>MSVVPPVPSTPHHLWSVTRRLSALLLLAALIPFLLRFPAIAPWLALGLALYLLVLLRDPDAWLVVVPVALPLLQLAPWSGWLFVDAFDALLLCTLAAGLWHGGGGGRVRPSAGARLLLLLLMVLAAIGCWRGLGGAWPQLDANALVSYYSPLNALRLTKGLVWALLLYPLWLAARGRDPVRAERRFIAGVLIGLLGVALVVVWERGVLHQLIFFEGPYALLGTLLDFSTAYRVTALFADMHVGGGAIDGYLSLAWPFAVLALLMARSRWWEGLAAIVLLGACYAMVVTFSRGVYLGFLAVVAAALLLGYWRQRRVLSRGAALLTLAALAGSAAMALWSFRSGGMLAMSCALLALVVAALPGWLAGLGVSVRRLDWLSGAVVLALAGLAAHGAATSKWTSLPLPLAMAIVVAGVALLAVIGWRLERDWGARLAPRHRILAMMLWCVVLGAFIPSLFGSRMEARFAEAGSDLQARLTHWQEALAVVPADWPDRLLGIGAGRFPERYLWTRRDPQAFGTLGIGSEAGNRYLRLSGARGMRLGQRVRLRPNTAYRLRLTVRTEAPELKLQLRLCHRQMIAPSEWNPRCVTFSPMVTDTEGAWRALEFVFDSANLGSFEQALRAPLLLTLANRREYRLLEQPQTLVDIDDVSLQRLEGGRELVRNGDFGAGIDHWLSYSDFDHQRWHTDNLWVHLLVERGLLGLAVLLLLLLVASRGLLAGRVVSPAFGITVWLALLGFLAVGTFGTLLDAPRVALLFYLLALMGLPLQVETPPSRRRSVAVEG</sequence>
<dbReference type="InterPro" id="IPR051533">
    <property type="entry name" value="WaaL-like"/>
</dbReference>
<dbReference type="Gene3D" id="2.60.120.260">
    <property type="entry name" value="Galactose-binding domain-like"/>
    <property type="match status" value="1"/>
</dbReference>
<reference evidence="2 3" key="1">
    <citation type="submission" date="2019-03" db="EMBL/GenBank/DDBJ databases">
        <title>Genomic Encyclopedia of Type Strains, Phase IV (KMG-IV): sequencing the most valuable type-strain genomes for metagenomic binning, comparative biology and taxonomic classification.</title>
        <authorList>
            <person name="Goeker M."/>
        </authorList>
    </citation>
    <scope>NUCLEOTIDE SEQUENCE [LARGE SCALE GENOMIC DNA]</scope>
    <source>
        <strain evidence="2 3">DSM 203</strain>
    </source>
</reference>
<organism evidence="2 3">
    <name type="scientific">Marichromatium gracile</name>
    <name type="common">Chromatium gracile</name>
    <dbReference type="NCBI Taxonomy" id="1048"/>
    <lineage>
        <taxon>Bacteria</taxon>
        <taxon>Pseudomonadati</taxon>
        <taxon>Pseudomonadota</taxon>
        <taxon>Gammaproteobacteria</taxon>
        <taxon>Chromatiales</taxon>
        <taxon>Chromatiaceae</taxon>
        <taxon>Marichromatium</taxon>
    </lineage>
</organism>
<feature type="transmembrane region" description="Helical" evidence="1">
    <location>
        <begin position="345"/>
        <end position="366"/>
    </location>
</feature>
<keyword evidence="1" id="KW-0812">Transmembrane</keyword>
<evidence type="ECO:0000313" key="3">
    <source>
        <dbReference type="Proteomes" id="UP000295247"/>
    </source>
</evidence>
<feature type="transmembrane region" description="Helical" evidence="1">
    <location>
        <begin position="322"/>
        <end position="339"/>
    </location>
</feature>
<feature type="transmembrane region" description="Helical" evidence="1">
    <location>
        <begin position="373"/>
        <end position="392"/>
    </location>
</feature>
<feature type="transmembrane region" description="Helical" evidence="1">
    <location>
        <begin position="242"/>
        <end position="262"/>
    </location>
</feature>